<comment type="caution">
    <text evidence="6">The sequence shown here is derived from an EMBL/GenBank/DDBJ whole genome shotgun (WGS) entry which is preliminary data.</text>
</comment>
<feature type="domain" description="Solute-binding protein family 5" evidence="5">
    <location>
        <begin position="79"/>
        <end position="431"/>
    </location>
</feature>
<keyword evidence="7" id="KW-1185">Reference proteome</keyword>
<accession>A0ABV9Q4X1</accession>
<keyword evidence="2" id="KW-0813">Transport</keyword>
<dbReference type="Pfam" id="PF00496">
    <property type="entry name" value="SBP_bac_5"/>
    <property type="match status" value="1"/>
</dbReference>
<dbReference type="Proteomes" id="UP001596002">
    <property type="component" value="Unassembled WGS sequence"/>
</dbReference>
<dbReference type="PROSITE" id="PS51257">
    <property type="entry name" value="PROKAR_LIPOPROTEIN"/>
    <property type="match status" value="1"/>
</dbReference>
<evidence type="ECO:0000259" key="5">
    <source>
        <dbReference type="Pfam" id="PF00496"/>
    </source>
</evidence>
<dbReference type="Gene3D" id="3.40.190.10">
    <property type="entry name" value="Periplasmic binding protein-like II"/>
    <property type="match status" value="1"/>
</dbReference>
<evidence type="ECO:0000256" key="4">
    <source>
        <dbReference type="SAM" id="SignalP"/>
    </source>
</evidence>
<comment type="similarity">
    <text evidence="1">Belongs to the bacterial solute-binding protein 5 family.</text>
</comment>
<dbReference type="CDD" id="cd08490">
    <property type="entry name" value="PBP2_NikA_DppA_OppA_like_3"/>
    <property type="match status" value="1"/>
</dbReference>
<evidence type="ECO:0000256" key="2">
    <source>
        <dbReference type="ARBA" id="ARBA00022448"/>
    </source>
</evidence>
<gene>
    <name evidence="6" type="primary">nikA</name>
    <name evidence="6" type="ORF">ACFO8Q_17325</name>
</gene>
<feature type="chain" id="PRO_5045575351" evidence="4">
    <location>
        <begin position="30"/>
        <end position="519"/>
    </location>
</feature>
<evidence type="ECO:0000313" key="7">
    <source>
        <dbReference type="Proteomes" id="UP001596002"/>
    </source>
</evidence>
<dbReference type="InterPro" id="IPR030678">
    <property type="entry name" value="Peptide/Ni-bd"/>
</dbReference>
<organism evidence="6 7">
    <name type="scientific">Effusibacillus consociatus</name>
    <dbReference type="NCBI Taxonomy" id="1117041"/>
    <lineage>
        <taxon>Bacteria</taxon>
        <taxon>Bacillati</taxon>
        <taxon>Bacillota</taxon>
        <taxon>Bacilli</taxon>
        <taxon>Bacillales</taxon>
        <taxon>Alicyclobacillaceae</taxon>
        <taxon>Effusibacillus</taxon>
    </lineage>
</organism>
<evidence type="ECO:0000256" key="1">
    <source>
        <dbReference type="ARBA" id="ARBA00005695"/>
    </source>
</evidence>
<dbReference type="InterPro" id="IPR000914">
    <property type="entry name" value="SBP_5_dom"/>
</dbReference>
<dbReference type="NCBIfam" id="NF045468">
    <property type="entry name" value="Opp5A_nikA"/>
    <property type="match status" value="1"/>
</dbReference>
<proteinExistence type="inferred from homology"/>
<dbReference type="RefSeq" id="WP_380027229.1">
    <property type="nucleotide sequence ID" value="NZ_JBHSHC010000118.1"/>
</dbReference>
<name>A0ABV9Q4X1_9BACL</name>
<feature type="signal peptide" evidence="4">
    <location>
        <begin position="1"/>
        <end position="29"/>
    </location>
</feature>
<evidence type="ECO:0000313" key="6">
    <source>
        <dbReference type="EMBL" id="MFC4769095.1"/>
    </source>
</evidence>
<reference evidence="7" key="1">
    <citation type="journal article" date="2019" name="Int. J. Syst. Evol. Microbiol.">
        <title>The Global Catalogue of Microorganisms (GCM) 10K type strain sequencing project: providing services to taxonomists for standard genome sequencing and annotation.</title>
        <authorList>
            <consortium name="The Broad Institute Genomics Platform"/>
            <consortium name="The Broad Institute Genome Sequencing Center for Infectious Disease"/>
            <person name="Wu L."/>
            <person name="Ma J."/>
        </authorList>
    </citation>
    <scope>NUCLEOTIDE SEQUENCE [LARGE SCALE GENOMIC DNA]</scope>
    <source>
        <strain evidence="7">WYCCWR 12678</strain>
    </source>
</reference>
<evidence type="ECO:0000256" key="3">
    <source>
        <dbReference type="ARBA" id="ARBA00022729"/>
    </source>
</evidence>
<dbReference type="Gene3D" id="3.10.105.10">
    <property type="entry name" value="Dipeptide-binding Protein, Domain 3"/>
    <property type="match status" value="1"/>
</dbReference>
<dbReference type="PANTHER" id="PTHR30290">
    <property type="entry name" value="PERIPLASMIC BINDING COMPONENT OF ABC TRANSPORTER"/>
    <property type="match status" value="1"/>
</dbReference>
<dbReference type="PANTHER" id="PTHR30290:SF9">
    <property type="entry name" value="OLIGOPEPTIDE-BINDING PROTEIN APPA"/>
    <property type="match status" value="1"/>
</dbReference>
<dbReference type="SUPFAM" id="SSF53850">
    <property type="entry name" value="Periplasmic binding protein-like II"/>
    <property type="match status" value="1"/>
</dbReference>
<dbReference type="PIRSF" id="PIRSF002741">
    <property type="entry name" value="MppA"/>
    <property type="match status" value="1"/>
</dbReference>
<sequence>MKSNLLKSKTLSFLLAGVLSFVATGCSDAGKTAAPVQDDNKKVTLLYTFKTGSLDPHNSRTPLNAGITETLVKLDKDLKLEGWLATKWEAKDDTTWVFTIRDGVTFHDGTKVDAAAVKASFERGIAASKTLASALKIASMEASGQTLTIKTKEPYPALPSELVNPYASVVNAEAEKKMGKEAFNNAPVGTGPFKVKQFTPNIEVLVERYDGYWAGKPKLKEASFKFNEDANVRTLALQSKEADIVYNLPAESIDAIKKNEALKIESVPSLRTHLIMYNLQKTVMQDLKVRMALNYLVNRESIAKDIMLGHAIPANGPFNTRLPFGSKEPGVPMDVTKAKALLEEAGYKAGADGKMMKDGKPLTLELITYKGRPELPLMAQLLQSDAAKAGVTINIKTVEKVDSYLKENKDWDMVTYSNLTAPRGDGGFYLNTAFIPEGSLNQGKINNSRLNDIIKQLNGTGDNYKRVQLSQDAVAVINKEVLQSFAVYPNIIVGINKRVVGWTPGAEEYYMFTHTMDVK</sequence>
<dbReference type="InterPro" id="IPR050035">
    <property type="entry name" value="NikA"/>
</dbReference>
<dbReference type="InterPro" id="IPR039424">
    <property type="entry name" value="SBP_5"/>
</dbReference>
<keyword evidence="3 4" id="KW-0732">Signal</keyword>
<dbReference type="EMBL" id="JBHSHC010000118">
    <property type="protein sequence ID" value="MFC4769095.1"/>
    <property type="molecule type" value="Genomic_DNA"/>
</dbReference>
<protein>
    <submittedName>
        <fullName evidence="6">Nickel ABC transporter substrate-binding protein</fullName>
    </submittedName>
</protein>